<keyword evidence="3" id="KW-1003">Cell membrane</keyword>
<evidence type="ECO:0000256" key="4">
    <source>
        <dbReference type="ARBA" id="ARBA00022692"/>
    </source>
</evidence>
<proteinExistence type="inferred from homology"/>
<reference evidence="9 10" key="1">
    <citation type="journal article" date="2014" name="Genome Announc.">
        <title>Draft Genome Sequence of Paenibacillus pini JCM 16418T, Isolated from the Rhizosphere of Pine Tree.</title>
        <authorList>
            <person name="Yuki M."/>
            <person name="Oshima K."/>
            <person name="Suda W."/>
            <person name="Oshida Y."/>
            <person name="Kitamura K."/>
            <person name="Iida Y."/>
            <person name="Hattori M."/>
            <person name="Ohkuma M."/>
        </authorList>
    </citation>
    <scope>NUCLEOTIDE SEQUENCE [LARGE SCALE GENOMIC DNA]</scope>
    <source>
        <strain evidence="9 10">JCM 16418</strain>
    </source>
</reference>
<evidence type="ECO:0000256" key="3">
    <source>
        <dbReference type="ARBA" id="ARBA00022475"/>
    </source>
</evidence>
<comment type="caution">
    <text evidence="9">The sequence shown here is derived from an EMBL/GenBank/DDBJ whole genome shotgun (WGS) entry which is preliminary data.</text>
</comment>
<dbReference type="Proteomes" id="UP000019364">
    <property type="component" value="Unassembled WGS sequence"/>
</dbReference>
<feature type="transmembrane region" description="Helical" evidence="8">
    <location>
        <begin position="55"/>
        <end position="72"/>
    </location>
</feature>
<dbReference type="RefSeq" id="WP_036652121.1">
    <property type="nucleotide sequence ID" value="NZ_BAVZ01000017.1"/>
</dbReference>
<dbReference type="GO" id="GO:0008360">
    <property type="term" value="P:regulation of cell shape"/>
    <property type="evidence" value="ECO:0007669"/>
    <property type="project" value="UniProtKB-KW"/>
</dbReference>
<protein>
    <submittedName>
        <fullName evidence="9">Rod shape-determining protein MreD</fullName>
    </submittedName>
</protein>
<dbReference type="eggNOG" id="COG2891">
    <property type="taxonomic scope" value="Bacteria"/>
</dbReference>
<organism evidence="9 10">
    <name type="scientific">Paenibacillus pini JCM 16418</name>
    <dbReference type="NCBI Taxonomy" id="1236976"/>
    <lineage>
        <taxon>Bacteria</taxon>
        <taxon>Bacillati</taxon>
        <taxon>Bacillota</taxon>
        <taxon>Bacilli</taxon>
        <taxon>Bacillales</taxon>
        <taxon>Paenibacillaceae</taxon>
        <taxon>Paenibacillus</taxon>
    </lineage>
</organism>
<evidence type="ECO:0000256" key="2">
    <source>
        <dbReference type="ARBA" id="ARBA00007776"/>
    </source>
</evidence>
<evidence type="ECO:0000256" key="6">
    <source>
        <dbReference type="ARBA" id="ARBA00022989"/>
    </source>
</evidence>
<comment type="subcellular location">
    <subcellularLocation>
        <location evidence="1">Cell membrane</location>
        <topology evidence="1">Multi-pass membrane protein</topology>
    </subcellularLocation>
</comment>
<feature type="transmembrane region" description="Helical" evidence="8">
    <location>
        <begin position="137"/>
        <end position="158"/>
    </location>
</feature>
<evidence type="ECO:0000256" key="5">
    <source>
        <dbReference type="ARBA" id="ARBA00022960"/>
    </source>
</evidence>
<keyword evidence="10" id="KW-1185">Reference proteome</keyword>
<evidence type="ECO:0000313" key="9">
    <source>
        <dbReference type="EMBL" id="GAF10039.1"/>
    </source>
</evidence>
<dbReference type="OrthoDB" id="2678464at2"/>
<keyword evidence="6 8" id="KW-1133">Transmembrane helix</keyword>
<dbReference type="Pfam" id="PF04093">
    <property type="entry name" value="MreD"/>
    <property type="match status" value="1"/>
</dbReference>
<evidence type="ECO:0000313" key="10">
    <source>
        <dbReference type="Proteomes" id="UP000019364"/>
    </source>
</evidence>
<evidence type="ECO:0000256" key="7">
    <source>
        <dbReference type="ARBA" id="ARBA00023136"/>
    </source>
</evidence>
<dbReference type="NCBIfam" id="TIGR03426">
    <property type="entry name" value="shape_MreD"/>
    <property type="match status" value="1"/>
</dbReference>
<dbReference type="InterPro" id="IPR007227">
    <property type="entry name" value="Cell_shape_determining_MreD"/>
</dbReference>
<evidence type="ECO:0000256" key="8">
    <source>
        <dbReference type="SAM" id="Phobius"/>
    </source>
</evidence>
<feature type="transmembrane region" description="Helical" evidence="8">
    <location>
        <begin position="29"/>
        <end position="48"/>
    </location>
</feature>
<keyword evidence="5" id="KW-0133">Cell shape</keyword>
<evidence type="ECO:0000256" key="1">
    <source>
        <dbReference type="ARBA" id="ARBA00004651"/>
    </source>
</evidence>
<gene>
    <name evidence="9" type="ORF">JCM16418_4209</name>
</gene>
<dbReference type="EMBL" id="BAVZ01000017">
    <property type="protein sequence ID" value="GAF10039.1"/>
    <property type="molecule type" value="Genomic_DNA"/>
</dbReference>
<feature type="transmembrane region" description="Helical" evidence="8">
    <location>
        <begin position="78"/>
        <end position="95"/>
    </location>
</feature>
<comment type="similarity">
    <text evidence="2">Belongs to the MreD family.</text>
</comment>
<accession>W7Z6U5</accession>
<dbReference type="STRING" id="1236976.JCM16418_4209"/>
<dbReference type="AlphaFoldDB" id="W7Z6U5"/>
<name>W7Z6U5_9BACL</name>
<keyword evidence="4 8" id="KW-0812">Transmembrane</keyword>
<sequence>MVRKQVLILLLFLLFILEGALMPWLLPGSWQSTISPNLVFIVLLFVSVYHHRHTALILGIVFGLIHDVVYYGDMIGPYSFVMGFSAYIMGFIFQTPRAPMPLMMTVVILGSLLFDSMLFGIYRVFSLTQISYNWSLLHHILPDLIVHFVFGLLIYVPLRKELEQLSKRVKREKAA</sequence>
<feature type="transmembrane region" description="Helical" evidence="8">
    <location>
        <begin position="102"/>
        <end position="125"/>
    </location>
</feature>
<keyword evidence="7 8" id="KW-0472">Membrane</keyword>
<dbReference type="GO" id="GO:0005886">
    <property type="term" value="C:plasma membrane"/>
    <property type="evidence" value="ECO:0007669"/>
    <property type="project" value="UniProtKB-SubCell"/>
</dbReference>